<dbReference type="EMBL" id="PNCI01000037">
    <property type="protein sequence ID" value="TMP27042.1"/>
    <property type="molecule type" value="Genomic_DNA"/>
</dbReference>
<name>A0A5S3WJR6_9GAMM</name>
<accession>A0A5S3WJR6</accession>
<evidence type="ECO:0000256" key="1">
    <source>
        <dbReference type="SAM" id="MobiDB-lite"/>
    </source>
</evidence>
<protein>
    <submittedName>
        <fullName evidence="2">Uncharacterized protein</fullName>
    </submittedName>
</protein>
<reference evidence="3" key="2">
    <citation type="submission" date="2019-06" db="EMBL/GenBank/DDBJ databases">
        <title>Co-occurence of chitin degradation, pigmentation and bioactivity in marine Pseudoalteromonas.</title>
        <authorList>
            <person name="Sonnenschein E.C."/>
            <person name="Bech P.K."/>
        </authorList>
    </citation>
    <scope>NUCLEOTIDE SEQUENCE [LARGE SCALE GENOMIC DNA]</scope>
    <source>
        <strain evidence="3">S2676</strain>
    </source>
</reference>
<organism evidence="2 3">
    <name type="scientific">Pseudoalteromonas rubra</name>
    <dbReference type="NCBI Taxonomy" id="43658"/>
    <lineage>
        <taxon>Bacteria</taxon>
        <taxon>Pseudomonadati</taxon>
        <taxon>Pseudomonadota</taxon>
        <taxon>Gammaproteobacteria</taxon>
        <taxon>Alteromonadales</taxon>
        <taxon>Pseudoalteromonadaceae</taxon>
        <taxon>Pseudoalteromonas</taxon>
    </lineage>
</organism>
<proteinExistence type="predicted"/>
<evidence type="ECO:0000313" key="2">
    <source>
        <dbReference type="EMBL" id="TMP27042.1"/>
    </source>
</evidence>
<dbReference type="AlphaFoldDB" id="A0A5S3WJR6"/>
<feature type="region of interest" description="Disordered" evidence="1">
    <location>
        <begin position="47"/>
        <end position="71"/>
    </location>
</feature>
<gene>
    <name evidence="2" type="ORF">CWB99_16145</name>
</gene>
<evidence type="ECO:0000313" key="3">
    <source>
        <dbReference type="Proteomes" id="UP000310249"/>
    </source>
</evidence>
<sequence length="71" mass="8106">MSSLYLLDCAQVANNPNSDRRMTDGTASRKAFQFVRTYKGEQAVENNQRRLKDPCSHSKASTGMKIRRIKK</sequence>
<reference evidence="2 3" key="1">
    <citation type="submission" date="2018-01" db="EMBL/GenBank/DDBJ databases">
        <authorList>
            <person name="Paulsen S."/>
            <person name="Gram L.K."/>
        </authorList>
    </citation>
    <scope>NUCLEOTIDE SEQUENCE [LARGE SCALE GENOMIC DNA]</scope>
    <source>
        <strain evidence="2 3">S2676</strain>
    </source>
</reference>
<comment type="caution">
    <text evidence="2">The sequence shown here is derived from an EMBL/GenBank/DDBJ whole genome shotgun (WGS) entry which is preliminary data.</text>
</comment>
<dbReference type="Proteomes" id="UP000310249">
    <property type="component" value="Unassembled WGS sequence"/>
</dbReference>
<feature type="compositionally biased region" description="Basic and acidic residues" evidence="1">
    <location>
        <begin position="47"/>
        <end position="56"/>
    </location>
</feature>